<dbReference type="EMBL" id="BGPR01098245">
    <property type="protein sequence ID" value="GBM48411.1"/>
    <property type="molecule type" value="Genomic_DNA"/>
</dbReference>
<name>A0A4Y2G991_ARAVE</name>
<dbReference type="Proteomes" id="UP000499080">
    <property type="component" value="Unassembled WGS sequence"/>
</dbReference>
<proteinExistence type="predicted"/>
<protein>
    <submittedName>
        <fullName evidence="2">Uncharacterized protein</fullName>
    </submittedName>
</protein>
<evidence type="ECO:0000313" key="3">
    <source>
        <dbReference type="Proteomes" id="UP000499080"/>
    </source>
</evidence>
<sequence length="214" mass="23591">MNSAEIQKFEDMVNIVVSTINSTINPFTSREDMLANISNGAYVTDAVQLDLTRAKILGEDAYEKYCKERLLEGNSIDIYSPINKQKLLTFSSIGKKSVSKEQVNQKIFKNATDLSARIIVLGQSTTLDMKIIMNYNLNMFPPVIANTYGSLVKNSESTLSRGILGLADSDITLNNLPSDSSIILDGMAVFQQMKNIPATFGELAFNLLVSLMCL</sequence>
<dbReference type="EMBL" id="BGPR01098258">
    <property type="protein sequence ID" value="GBM48494.1"/>
    <property type="molecule type" value="Genomic_DNA"/>
</dbReference>
<keyword evidence="3" id="KW-1185">Reference proteome</keyword>
<gene>
    <name evidence="1" type="ORF">AVEN_102375_1</name>
    <name evidence="2" type="ORF">AVEN_128540_1</name>
</gene>
<comment type="caution">
    <text evidence="2">The sequence shown here is derived from an EMBL/GenBank/DDBJ whole genome shotgun (WGS) entry which is preliminary data.</text>
</comment>
<reference evidence="2 3" key="1">
    <citation type="journal article" date="2019" name="Sci. Rep.">
        <title>Orb-weaving spider Araneus ventricosus genome elucidates the spidroin gene catalogue.</title>
        <authorList>
            <person name="Kono N."/>
            <person name="Nakamura H."/>
            <person name="Ohtoshi R."/>
            <person name="Moran D.A.P."/>
            <person name="Shinohara A."/>
            <person name="Yoshida Y."/>
            <person name="Fujiwara M."/>
            <person name="Mori M."/>
            <person name="Tomita M."/>
            <person name="Arakawa K."/>
        </authorList>
    </citation>
    <scope>NUCLEOTIDE SEQUENCE [LARGE SCALE GENOMIC DNA]</scope>
</reference>
<organism evidence="2 3">
    <name type="scientific">Araneus ventricosus</name>
    <name type="common">Orbweaver spider</name>
    <name type="synonym">Epeira ventricosa</name>
    <dbReference type="NCBI Taxonomy" id="182803"/>
    <lineage>
        <taxon>Eukaryota</taxon>
        <taxon>Metazoa</taxon>
        <taxon>Ecdysozoa</taxon>
        <taxon>Arthropoda</taxon>
        <taxon>Chelicerata</taxon>
        <taxon>Arachnida</taxon>
        <taxon>Araneae</taxon>
        <taxon>Araneomorphae</taxon>
        <taxon>Entelegynae</taxon>
        <taxon>Araneoidea</taxon>
        <taxon>Araneidae</taxon>
        <taxon>Araneus</taxon>
    </lineage>
</organism>
<accession>A0A4Y2G991</accession>
<dbReference type="PANTHER" id="PTHR46704">
    <property type="entry name" value="CXC DOMAIN-CONTAINING PROTEIN-RELATED"/>
    <property type="match status" value="1"/>
</dbReference>
<evidence type="ECO:0000313" key="1">
    <source>
        <dbReference type="EMBL" id="GBM48411.1"/>
    </source>
</evidence>
<dbReference type="AlphaFoldDB" id="A0A4Y2G991"/>
<evidence type="ECO:0000313" key="2">
    <source>
        <dbReference type="EMBL" id="GBM48494.1"/>
    </source>
</evidence>
<dbReference type="PANTHER" id="PTHR46704:SF1">
    <property type="entry name" value="TELOMERE LENGTH REGULATION PROTEIN TEL2 HOMOLOG"/>
    <property type="match status" value="1"/>
</dbReference>
<dbReference type="OrthoDB" id="6021232at2759"/>